<keyword evidence="4" id="KW-1185">Reference proteome</keyword>
<dbReference type="RefSeq" id="WP_425344821.1">
    <property type="nucleotide sequence ID" value="NZ_JBGUBD010000003.1"/>
</dbReference>
<feature type="domain" description="HTH arsR-type" evidence="2">
    <location>
        <begin position="13"/>
        <end position="57"/>
    </location>
</feature>
<dbReference type="InterPro" id="IPR001845">
    <property type="entry name" value="HTH_ArsR_DNA-bd_dom"/>
</dbReference>
<evidence type="ECO:0000256" key="1">
    <source>
        <dbReference type="SAM" id="MobiDB-lite"/>
    </source>
</evidence>
<dbReference type="PANTHER" id="PTHR30363:SF28">
    <property type="entry name" value="TRANSCRIPTIONAL REGULATORY PROTEIN-RELATED"/>
    <property type="match status" value="1"/>
</dbReference>
<comment type="caution">
    <text evidence="3">The sequence shown here is derived from an EMBL/GenBank/DDBJ whole genome shotgun (WGS) entry which is preliminary data.</text>
</comment>
<dbReference type="Proteomes" id="UP001575105">
    <property type="component" value="Unassembled WGS sequence"/>
</dbReference>
<dbReference type="InterPro" id="IPR050313">
    <property type="entry name" value="Carb_Metab_HTH_regulators"/>
</dbReference>
<organism evidence="3 4">
    <name type="scientific">Natronomicrosphaera hydrolytica</name>
    <dbReference type="NCBI Taxonomy" id="3242702"/>
    <lineage>
        <taxon>Bacteria</taxon>
        <taxon>Pseudomonadati</taxon>
        <taxon>Planctomycetota</taxon>
        <taxon>Phycisphaerae</taxon>
        <taxon>Phycisphaerales</taxon>
        <taxon>Phycisphaeraceae</taxon>
        <taxon>Natronomicrosphaera</taxon>
    </lineage>
</organism>
<reference evidence="3 4" key="1">
    <citation type="submission" date="2024-08" db="EMBL/GenBank/DDBJ databases">
        <title>Whole-genome sequencing of halo(alkali)philic microorganisms from hypersaline lakes.</title>
        <authorList>
            <person name="Sorokin D.Y."/>
            <person name="Merkel A.Y."/>
            <person name="Messina E."/>
            <person name="Yakimov M."/>
        </authorList>
    </citation>
    <scope>NUCLEOTIDE SEQUENCE [LARGE SCALE GENOMIC DNA]</scope>
    <source>
        <strain evidence="3 4">AB-hyl4</strain>
    </source>
</reference>
<dbReference type="Pfam" id="PF01022">
    <property type="entry name" value="HTH_5"/>
    <property type="match status" value="1"/>
</dbReference>
<evidence type="ECO:0000313" key="3">
    <source>
        <dbReference type="EMBL" id="MFA9477897.1"/>
    </source>
</evidence>
<feature type="compositionally biased region" description="Basic and acidic residues" evidence="1">
    <location>
        <begin position="216"/>
        <end position="227"/>
    </location>
</feature>
<dbReference type="EMBL" id="JBGUBD010000003">
    <property type="protein sequence ID" value="MFA9477897.1"/>
    <property type="molecule type" value="Genomic_DNA"/>
</dbReference>
<dbReference type="PANTHER" id="PTHR30363">
    <property type="entry name" value="HTH-TYPE TRANSCRIPTIONAL REGULATOR SRLR-RELATED"/>
    <property type="match status" value="1"/>
</dbReference>
<accession>A0ABV4U4Y4</accession>
<evidence type="ECO:0000259" key="2">
    <source>
        <dbReference type="Pfam" id="PF01022"/>
    </source>
</evidence>
<evidence type="ECO:0000313" key="4">
    <source>
        <dbReference type="Proteomes" id="UP001575105"/>
    </source>
</evidence>
<name>A0ABV4U4Y4_9BACT</name>
<sequence>MAANRDNSAKTRTRQALVRLLKQEGALDVATLSERLELTAMAVRLHLKDLHEQGLVRFTEEPRPMGRPAQVWTLTEAANDLFPAGYAELTLNLVDSMQRAFGNQGLDRILDVRKQQQKQAYLAQMKNKNTLPARLRALAAIRTREGYMAEVQRRDDGDYELIEKHCPICAVAKNCTSLCRNELELFDEVLGSDVQVTRTEHIVQGGRRCVYRITREHPRESATDHKRLSAGKGKR</sequence>
<proteinExistence type="predicted"/>
<gene>
    <name evidence="3" type="ORF">ACERK3_06255</name>
</gene>
<dbReference type="InterPro" id="IPR036388">
    <property type="entry name" value="WH-like_DNA-bd_sf"/>
</dbReference>
<dbReference type="InterPro" id="IPR036390">
    <property type="entry name" value="WH_DNA-bd_sf"/>
</dbReference>
<dbReference type="SUPFAM" id="SSF46785">
    <property type="entry name" value="Winged helix' DNA-binding domain"/>
    <property type="match status" value="1"/>
</dbReference>
<protein>
    <submittedName>
        <fullName evidence="3">Helix-turn-helix transcriptional regulator</fullName>
    </submittedName>
</protein>
<dbReference type="Gene3D" id="1.10.10.10">
    <property type="entry name" value="Winged helix-like DNA-binding domain superfamily/Winged helix DNA-binding domain"/>
    <property type="match status" value="1"/>
</dbReference>
<feature type="region of interest" description="Disordered" evidence="1">
    <location>
        <begin position="216"/>
        <end position="235"/>
    </location>
</feature>